<name>A0ABU3QBJ8_9SPHN</name>
<dbReference type="SUPFAM" id="SSF51182">
    <property type="entry name" value="RmlC-like cupins"/>
    <property type="match status" value="1"/>
</dbReference>
<dbReference type="PANTHER" id="PTHR35848:SF6">
    <property type="entry name" value="CUPIN TYPE-2 DOMAIN-CONTAINING PROTEIN"/>
    <property type="match status" value="1"/>
</dbReference>
<dbReference type="InterPro" id="IPR013096">
    <property type="entry name" value="Cupin_2"/>
</dbReference>
<keyword evidence="4" id="KW-1185">Reference proteome</keyword>
<dbReference type="Pfam" id="PF07883">
    <property type="entry name" value="Cupin_2"/>
    <property type="match status" value="1"/>
</dbReference>
<sequence>MSKTSDPKRDSLGEVTRRSVVAGGGTVCFALLSEQALAATDAADVKTPAMFTFTKDSEAQGMAEYQGIHEGKGAGRVKFFRFEGAPAPANFIIYDLPPGSSEGVHVHFLDDRNGEGSFDEYYYIVSGRGQMEIDGEIVPVAAGDHVHTPLEVAHGIENTDATDNLKVFLTFIKRGNEPSVTTPPKP</sequence>
<organism evidence="3 4">
    <name type="scientific">Sphingosinicella rhizophila</name>
    <dbReference type="NCBI Taxonomy" id="3050082"/>
    <lineage>
        <taxon>Bacteria</taxon>
        <taxon>Pseudomonadati</taxon>
        <taxon>Pseudomonadota</taxon>
        <taxon>Alphaproteobacteria</taxon>
        <taxon>Sphingomonadales</taxon>
        <taxon>Sphingosinicellaceae</taxon>
        <taxon>Sphingosinicella</taxon>
    </lineage>
</organism>
<dbReference type="InterPro" id="IPR051610">
    <property type="entry name" value="GPI/OXD"/>
</dbReference>
<dbReference type="Gene3D" id="2.60.120.10">
    <property type="entry name" value="Jelly Rolls"/>
    <property type="match status" value="1"/>
</dbReference>
<keyword evidence="1" id="KW-0479">Metal-binding</keyword>
<evidence type="ECO:0000259" key="2">
    <source>
        <dbReference type="Pfam" id="PF07883"/>
    </source>
</evidence>
<reference evidence="3 4" key="1">
    <citation type="submission" date="2023-05" db="EMBL/GenBank/DDBJ databases">
        <authorList>
            <person name="Guo Y."/>
        </authorList>
    </citation>
    <scope>NUCLEOTIDE SEQUENCE [LARGE SCALE GENOMIC DNA]</scope>
    <source>
        <strain evidence="3 4">GR2756</strain>
    </source>
</reference>
<dbReference type="EMBL" id="JAVUPU010000012">
    <property type="protein sequence ID" value="MDT9600774.1"/>
    <property type="molecule type" value="Genomic_DNA"/>
</dbReference>
<dbReference type="InterPro" id="IPR011051">
    <property type="entry name" value="RmlC_Cupin_sf"/>
</dbReference>
<comment type="caution">
    <text evidence="3">The sequence shown here is derived from an EMBL/GenBank/DDBJ whole genome shotgun (WGS) entry which is preliminary data.</text>
</comment>
<evidence type="ECO:0000313" key="3">
    <source>
        <dbReference type="EMBL" id="MDT9600774.1"/>
    </source>
</evidence>
<gene>
    <name evidence="3" type="ORF">RQX22_17565</name>
</gene>
<accession>A0ABU3QBJ8</accession>
<evidence type="ECO:0000313" key="4">
    <source>
        <dbReference type="Proteomes" id="UP001259572"/>
    </source>
</evidence>
<dbReference type="Proteomes" id="UP001259572">
    <property type="component" value="Unassembled WGS sequence"/>
</dbReference>
<feature type="domain" description="Cupin type-2" evidence="2">
    <location>
        <begin position="94"/>
        <end position="168"/>
    </location>
</feature>
<dbReference type="PANTHER" id="PTHR35848">
    <property type="entry name" value="OXALATE-BINDING PROTEIN"/>
    <property type="match status" value="1"/>
</dbReference>
<proteinExistence type="predicted"/>
<evidence type="ECO:0000256" key="1">
    <source>
        <dbReference type="ARBA" id="ARBA00022723"/>
    </source>
</evidence>
<dbReference type="InterPro" id="IPR014710">
    <property type="entry name" value="RmlC-like_jellyroll"/>
</dbReference>
<dbReference type="RefSeq" id="WP_315728243.1">
    <property type="nucleotide sequence ID" value="NZ_JAVUPU010000012.1"/>
</dbReference>
<protein>
    <submittedName>
        <fullName evidence="3">Cupin domain-containing protein</fullName>
    </submittedName>
</protein>